<keyword evidence="2" id="KW-0647">Proteasome</keyword>
<dbReference type="Pfam" id="PF11566">
    <property type="entry name" value="PI31_Prot_N"/>
    <property type="match status" value="1"/>
</dbReference>
<evidence type="ECO:0000256" key="1">
    <source>
        <dbReference type="ARBA" id="ARBA00006405"/>
    </source>
</evidence>
<feature type="domain" description="PI31 proteasome regulator N-terminal" evidence="4">
    <location>
        <begin position="26"/>
        <end position="183"/>
    </location>
</feature>
<name>A0AAV1EEU3_OLDCO</name>
<evidence type="ECO:0000256" key="3">
    <source>
        <dbReference type="SAM" id="MobiDB-lite"/>
    </source>
</evidence>
<evidence type="ECO:0000313" key="6">
    <source>
        <dbReference type="Proteomes" id="UP001161247"/>
    </source>
</evidence>
<protein>
    <submittedName>
        <fullName evidence="5">OLC1v1019780C2</fullName>
    </submittedName>
</protein>
<evidence type="ECO:0000256" key="2">
    <source>
        <dbReference type="ARBA" id="ARBA00022942"/>
    </source>
</evidence>
<dbReference type="PANTHER" id="PTHR13266:SF1">
    <property type="entry name" value="PROTEASOME INHIBITOR PI31 SUBUNIT"/>
    <property type="match status" value="1"/>
</dbReference>
<feature type="region of interest" description="Disordered" evidence="3">
    <location>
        <begin position="187"/>
        <end position="250"/>
    </location>
</feature>
<dbReference type="EMBL" id="OX459126">
    <property type="protein sequence ID" value="CAI9118242.1"/>
    <property type="molecule type" value="Genomic_DNA"/>
</dbReference>
<dbReference type="GO" id="GO:0004866">
    <property type="term" value="F:endopeptidase inhibitor activity"/>
    <property type="evidence" value="ECO:0007669"/>
    <property type="project" value="InterPro"/>
</dbReference>
<reference evidence="5" key="1">
    <citation type="submission" date="2023-03" db="EMBL/GenBank/DDBJ databases">
        <authorList>
            <person name="Julca I."/>
        </authorList>
    </citation>
    <scope>NUCLEOTIDE SEQUENCE</scope>
</reference>
<dbReference type="InterPro" id="IPR021625">
    <property type="entry name" value="PI31_Prot_N"/>
</dbReference>
<dbReference type="GO" id="GO:0000502">
    <property type="term" value="C:proteasome complex"/>
    <property type="evidence" value="ECO:0007669"/>
    <property type="project" value="UniProtKB-KW"/>
</dbReference>
<evidence type="ECO:0000259" key="4">
    <source>
        <dbReference type="Pfam" id="PF11566"/>
    </source>
</evidence>
<evidence type="ECO:0000313" key="5">
    <source>
        <dbReference type="EMBL" id="CAI9118242.1"/>
    </source>
</evidence>
<dbReference type="AlphaFoldDB" id="A0AAV1EEU3"/>
<proteinExistence type="inferred from homology"/>
<gene>
    <name evidence="5" type="ORF">OLC1_LOCUS24155</name>
</gene>
<feature type="compositionally biased region" description="Basic residues" evidence="3">
    <location>
        <begin position="219"/>
        <end position="229"/>
    </location>
</feature>
<dbReference type="InterPro" id="IPR045128">
    <property type="entry name" value="PI31-like"/>
</dbReference>
<dbReference type="Proteomes" id="UP001161247">
    <property type="component" value="Chromosome 9"/>
</dbReference>
<accession>A0AAV1EEU3</accession>
<sequence>MQNTMTTMRAEPPTWQSVMAVIRAARPSFRNVYDKLAFTVHSTFFASGFVLRATGPDAVSMYHIHAIHPANGHFEAGIDKWNQLDANYAFVYATKSDVSEIVVKCFALDGKLHIDALREGFHLNPDAIARMEINVADYFPDEINGGKYAANNSNNKYNYGSMISEEDFGDLVFDIYYEVVAKFNSPPPPTPNNLRMPPPPSPRTLWNPPSIINSAMPPPHHHRRLRSHSHSATPPHPSPRRFPPHDHLRG</sequence>
<dbReference type="GO" id="GO:0043161">
    <property type="term" value="P:proteasome-mediated ubiquitin-dependent protein catabolic process"/>
    <property type="evidence" value="ECO:0007669"/>
    <property type="project" value="InterPro"/>
</dbReference>
<dbReference type="GO" id="GO:0070628">
    <property type="term" value="F:proteasome binding"/>
    <property type="evidence" value="ECO:0007669"/>
    <property type="project" value="InterPro"/>
</dbReference>
<feature type="compositionally biased region" description="Pro residues" evidence="3">
    <location>
        <begin position="187"/>
        <end position="202"/>
    </location>
</feature>
<dbReference type="Gene3D" id="3.40.1000.30">
    <property type="match status" value="1"/>
</dbReference>
<dbReference type="PANTHER" id="PTHR13266">
    <property type="entry name" value="PROTEASOME INHIBITOR"/>
    <property type="match status" value="1"/>
</dbReference>
<organism evidence="5 6">
    <name type="scientific">Oldenlandia corymbosa var. corymbosa</name>
    <dbReference type="NCBI Taxonomy" id="529605"/>
    <lineage>
        <taxon>Eukaryota</taxon>
        <taxon>Viridiplantae</taxon>
        <taxon>Streptophyta</taxon>
        <taxon>Embryophyta</taxon>
        <taxon>Tracheophyta</taxon>
        <taxon>Spermatophyta</taxon>
        <taxon>Magnoliopsida</taxon>
        <taxon>eudicotyledons</taxon>
        <taxon>Gunneridae</taxon>
        <taxon>Pentapetalae</taxon>
        <taxon>asterids</taxon>
        <taxon>lamiids</taxon>
        <taxon>Gentianales</taxon>
        <taxon>Rubiaceae</taxon>
        <taxon>Rubioideae</taxon>
        <taxon>Spermacoceae</taxon>
        <taxon>Hedyotis-Oldenlandia complex</taxon>
        <taxon>Oldenlandia</taxon>
    </lineage>
</organism>
<keyword evidence="6" id="KW-1185">Reference proteome</keyword>
<comment type="similarity">
    <text evidence="1">Belongs to the proteasome inhibitor PI31 family.</text>
</comment>